<keyword evidence="1" id="KW-0812">Transmembrane</keyword>
<protein>
    <recommendedName>
        <fullName evidence="4">ABC-2 type transport system permease protein</fullName>
    </recommendedName>
</protein>
<dbReference type="Proteomes" id="UP000595448">
    <property type="component" value="Chromosome"/>
</dbReference>
<sequence length="523" mass="54633">MMRLFPAGSVPWLLAHEMRLGWRGMGSRPRDGTKKPTGSIGKVVLWLLAAIGIGAVVLGGVSLGFLAGRFPLPRTEMVTLILTGGGLVLLTLLLSQTINMSVQALYERRDLDLLLSSPLRPRVVLTVRAIAIALVTGVLYIGIVTPFIVTATLLGRPEWLGLYGLLAGLTLLAAALGMVLTLALFAAIGPRKTRTVAQILGGLVGGAVFLASQAYNFTRGDDGETTALTNAYQNALAGGAFQPDGLLGWPLRAVTGDLLAVSVVTLAGLIPFALAVVALGPYFARAAAGAAGNTASPRNKALRGSDSDFADGLHRAMVRKELRLLARDPQLISQILLRLLYLLPLGFVLYRNADSLGGIAFGAGAVVIMAGQLAGSFSWITLSAEDAPDLLAAAPIDRTAADRAKLTAALIPTLALTALALAGIAWLAPLAAIVVFAGCIASAVSSGLINLWQQAPANRKAFNQQKRGNWFVGLAEFLVQTLWAAATGMAVAGWTWGGAAAVVAVLITLMLRRSPERRYAAAQ</sequence>
<feature type="transmembrane region" description="Helical" evidence="1">
    <location>
        <begin position="356"/>
        <end position="380"/>
    </location>
</feature>
<feature type="transmembrane region" description="Helical" evidence="1">
    <location>
        <begin position="406"/>
        <end position="427"/>
    </location>
</feature>
<name>A0ABX7BL53_9CAUL</name>
<feature type="transmembrane region" description="Helical" evidence="1">
    <location>
        <begin position="492"/>
        <end position="511"/>
    </location>
</feature>
<feature type="transmembrane region" description="Helical" evidence="1">
    <location>
        <begin position="433"/>
        <end position="452"/>
    </location>
</feature>
<feature type="transmembrane region" description="Helical" evidence="1">
    <location>
        <begin position="161"/>
        <end position="188"/>
    </location>
</feature>
<gene>
    <name evidence="2" type="ORF">JIP62_13580</name>
</gene>
<feature type="transmembrane region" description="Helical" evidence="1">
    <location>
        <begin position="195"/>
        <end position="215"/>
    </location>
</feature>
<evidence type="ECO:0008006" key="4">
    <source>
        <dbReference type="Google" id="ProtNLM"/>
    </source>
</evidence>
<evidence type="ECO:0000313" key="2">
    <source>
        <dbReference type="EMBL" id="QQQ18307.1"/>
    </source>
</evidence>
<keyword evidence="1" id="KW-0472">Membrane</keyword>
<dbReference type="InterPro" id="IPR031599">
    <property type="entry name" value="ABC_tran_2"/>
</dbReference>
<organism evidence="2 3">
    <name type="scientific">Brevundimonas vitisensis</name>
    <dbReference type="NCBI Taxonomy" id="2800818"/>
    <lineage>
        <taxon>Bacteria</taxon>
        <taxon>Pseudomonadati</taxon>
        <taxon>Pseudomonadota</taxon>
        <taxon>Alphaproteobacteria</taxon>
        <taxon>Caulobacterales</taxon>
        <taxon>Caulobacteraceae</taxon>
        <taxon>Brevundimonas</taxon>
    </lineage>
</organism>
<feature type="transmembrane region" description="Helical" evidence="1">
    <location>
        <begin position="43"/>
        <end position="66"/>
    </location>
</feature>
<keyword evidence="1" id="KW-1133">Transmembrane helix</keyword>
<feature type="transmembrane region" description="Helical" evidence="1">
    <location>
        <begin position="468"/>
        <end position="486"/>
    </location>
</feature>
<feature type="transmembrane region" description="Helical" evidence="1">
    <location>
        <begin position="78"/>
        <end position="102"/>
    </location>
</feature>
<reference evidence="2 3" key="1">
    <citation type="submission" date="2021-01" db="EMBL/GenBank/DDBJ databases">
        <title>Brevundimonas vitis sp. nov., an bacterium isolated from grape (Vitis vinifera).</title>
        <authorList>
            <person name="Jiang L."/>
            <person name="Lee J."/>
        </authorList>
    </citation>
    <scope>NUCLEOTIDE SEQUENCE [LARGE SCALE GENOMIC DNA]</scope>
    <source>
        <strain evidence="2 3">GRTSA-9</strain>
    </source>
</reference>
<feature type="transmembrane region" description="Helical" evidence="1">
    <location>
        <begin position="331"/>
        <end position="350"/>
    </location>
</feature>
<feature type="transmembrane region" description="Helical" evidence="1">
    <location>
        <begin position="258"/>
        <end position="279"/>
    </location>
</feature>
<dbReference type="EMBL" id="CP067977">
    <property type="protein sequence ID" value="QQQ18307.1"/>
    <property type="molecule type" value="Genomic_DNA"/>
</dbReference>
<keyword evidence="3" id="KW-1185">Reference proteome</keyword>
<evidence type="ECO:0000313" key="3">
    <source>
        <dbReference type="Proteomes" id="UP000595448"/>
    </source>
</evidence>
<accession>A0ABX7BL53</accession>
<feature type="transmembrane region" description="Helical" evidence="1">
    <location>
        <begin position="123"/>
        <end position="149"/>
    </location>
</feature>
<evidence type="ECO:0000256" key="1">
    <source>
        <dbReference type="SAM" id="Phobius"/>
    </source>
</evidence>
<dbReference type="RefSeq" id="WP_201102679.1">
    <property type="nucleotide sequence ID" value="NZ_CP067977.1"/>
</dbReference>
<dbReference type="Pfam" id="PF16949">
    <property type="entry name" value="ABC_tran_2"/>
    <property type="match status" value="1"/>
</dbReference>
<proteinExistence type="predicted"/>